<evidence type="ECO:0000313" key="1">
    <source>
        <dbReference type="EMBL" id="MBK1839287.1"/>
    </source>
</evidence>
<evidence type="ECO:0000313" key="2">
    <source>
        <dbReference type="Proteomes" id="UP000652760"/>
    </source>
</evidence>
<reference evidence="2" key="1">
    <citation type="submission" date="2021-01" db="EMBL/GenBank/DDBJ databases">
        <title>Genome public.</title>
        <authorList>
            <person name="Liu C."/>
            <person name="Sun Q."/>
        </authorList>
    </citation>
    <scope>NUCLEOTIDE SEQUENCE [LARGE SCALE GENOMIC DNA]</scope>
    <source>
        <strain evidence="2">YIM B02556</strain>
    </source>
</reference>
<dbReference type="RefSeq" id="WP_200195053.1">
    <property type="nucleotide sequence ID" value="NZ_JAENHM010000056.1"/>
</dbReference>
<dbReference type="EMBL" id="JAENHM010000056">
    <property type="protein sequence ID" value="MBK1839287.1"/>
    <property type="molecule type" value="Genomic_DNA"/>
</dbReference>
<dbReference type="Proteomes" id="UP000652760">
    <property type="component" value="Unassembled WGS sequence"/>
</dbReference>
<protein>
    <submittedName>
        <fullName evidence="1">Uncharacterized protein</fullName>
    </submittedName>
</protein>
<organism evidence="1 2">
    <name type="scientific">Azospirillum endophyticum</name>
    <dbReference type="NCBI Taxonomy" id="2800326"/>
    <lineage>
        <taxon>Bacteria</taxon>
        <taxon>Pseudomonadati</taxon>
        <taxon>Pseudomonadota</taxon>
        <taxon>Alphaproteobacteria</taxon>
        <taxon>Rhodospirillales</taxon>
        <taxon>Azospirillaceae</taxon>
        <taxon>Azospirillum</taxon>
    </lineage>
</organism>
<gene>
    <name evidence="1" type="ORF">JHL17_17900</name>
</gene>
<accession>A0ABS1F794</accession>
<sequence length="46" mass="4730">MKAVLRLTTVFGVTGLRLAILAMVGAVTGVTPPVTANALRLPSVRP</sequence>
<keyword evidence="2" id="KW-1185">Reference proteome</keyword>
<comment type="caution">
    <text evidence="1">The sequence shown here is derived from an EMBL/GenBank/DDBJ whole genome shotgun (WGS) entry which is preliminary data.</text>
</comment>
<proteinExistence type="predicted"/>
<name>A0ABS1F794_9PROT</name>